<sequence length="227" mass="26131">MINMQLFVKIFKVYHKGGHLVLSVLKFRNSGVSPKGDSSTKKRYEETGSVSDRSRFGRPRKLTFRNENYIFREIRKNPSSSYQKRALGYAIILTQINNSFIHGPLPSPLETYNTLMRYLQKKVSESHNQRIYKKDKSDVNRDLIGQLIIGTVRVIFSDESNFEVFNRKSNVIFHPKFCIPRLQNGGGSAGIWGCISFKGTSKCNINTGRINQFVYINTFEKHSFTIC</sequence>
<organism evidence="2 3">
    <name type="scientific">Brachionus plicatilis</name>
    <name type="common">Marine rotifer</name>
    <name type="synonym">Brachionus muelleri</name>
    <dbReference type="NCBI Taxonomy" id="10195"/>
    <lineage>
        <taxon>Eukaryota</taxon>
        <taxon>Metazoa</taxon>
        <taxon>Spiralia</taxon>
        <taxon>Gnathifera</taxon>
        <taxon>Rotifera</taxon>
        <taxon>Eurotatoria</taxon>
        <taxon>Monogononta</taxon>
        <taxon>Pseudotrocha</taxon>
        <taxon>Ploima</taxon>
        <taxon>Brachionidae</taxon>
        <taxon>Brachionus</taxon>
    </lineage>
</organism>
<gene>
    <name evidence="2" type="ORF">BpHYR1_045543</name>
</gene>
<keyword evidence="3" id="KW-1185">Reference proteome</keyword>
<dbReference type="Gene3D" id="3.30.420.10">
    <property type="entry name" value="Ribonuclease H-like superfamily/Ribonuclease H"/>
    <property type="match status" value="1"/>
</dbReference>
<dbReference type="GO" id="GO:0003676">
    <property type="term" value="F:nucleic acid binding"/>
    <property type="evidence" value="ECO:0007669"/>
    <property type="project" value="InterPro"/>
</dbReference>
<dbReference type="AlphaFoldDB" id="A0A3M7Q6F3"/>
<dbReference type="OrthoDB" id="4843387at2759"/>
<accession>A0A3M7Q6F3</accession>
<evidence type="ECO:0000313" key="2">
    <source>
        <dbReference type="EMBL" id="RNA06764.1"/>
    </source>
</evidence>
<dbReference type="Proteomes" id="UP000276133">
    <property type="component" value="Unassembled WGS sequence"/>
</dbReference>
<proteinExistence type="predicted"/>
<dbReference type="EMBL" id="REGN01007294">
    <property type="protein sequence ID" value="RNA06764.1"/>
    <property type="molecule type" value="Genomic_DNA"/>
</dbReference>
<feature type="region of interest" description="Disordered" evidence="1">
    <location>
        <begin position="30"/>
        <end position="56"/>
    </location>
</feature>
<evidence type="ECO:0000256" key="1">
    <source>
        <dbReference type="SAM" id="MobiDB-lite"/>
    </source>
</evidence>
<comment type="caution">
    <text evidence="2">The sequence shown here is derived from an EMBL/GenBank/DDBJ whole genome shotgun (WGS) entry which is preliminary data.</text>
</comment>
<dbReference type="InterPro" id="IPR036397">
    <property type="entry name" value="RNaseH_sf"/>
</dbReference>
<protein>
    <submittedName>
        <fullName evidence="2">Transposase</fullName>
    </submittedName>
</protein>
<dbReference type="STRING" id="10195.A0A3M7Q6F3"/>
<reference evidence="2 3" key="1">
    <citation type="journal article" date="2018" name="Sci. Rep.">
        <title>Genomic signatures of local adaptation to the degree of environmental predictability in rotifers.</title>
        <authorList>
            <person name="Franch-Gras L."/>
            <person name="Hahn C."/>
            <person name="Garcia-Roger E.M."/>
            <person name="Carmona M.J."/>
            <person name="Serra M."/>
            <person name="Gomez A."/>
        </authorList>
    </citation>
    <scope>NUCLEOTIDE SEQUENCE [LARGE SCALE GENOMIC DNA]</scope>
    <source>
        <strain evidence="2">HYR1</strain>
    </source>
</reference>
<evidence type="ECO:0000313" key="3">
    <source>
        <dbReference type="Proteomes" id="UP000276133"/>
    </source>
</evidence>
<name>A0A3M7Q6F3_BRAPC</name>